<feature type="transmembrane region" description="Helical" evidence="1">
    <location>
        <begin position="162"/>
        <end position="184"/>
    </location>
</feature>
<evidence type="ECO:0000313" key="4">
    <source>
        <dbReference type="Proteomes" id="UP001642409"/>
    </source>
</evidence>
<gene>
    <name evidence="2" type="ORF">HINF_LOCUS12862</name>
    <name evidence="3" type="ORF">HINF_LOCUS74834</name>
</gene>
<protein>
    <submittedName>
        <fullName evidence="3">Hypothetical_protein</fullName>
    </submittedName>
</protein>
<keyword evidence="1" id="KW-0812">Transmembrane</keyword>
<organism evidence="2">
    <name type="scientific">Hexamita inflata</name>
    <dbReference type="NCBI Taxonomy" id="28002"/>
    <lineage>
        <taxon>Eukaryota</taxon>
        <taxon>Metamonada</taxon>
        <taxon>Diplomonadida</taxon>
        <taxon>Hexamitidae</taxon>
        <taxon>Hexamitinae</taxon>
        <taxon>Hexamita</taxon>
    </lineage>
</organism>
<dbReference type="EMBL" id="CAXDID020000646">
    <property type="protein sequence ID" value="CAL6108161.1"/>
    <property type="molecule type" value="Genomic_DNA"/>
</dbReference>
<evidence type="ECO:0000256" key="1">
    <source>
        <dbReference type="SAM" id="Phobius"/>
    </source>
</evidence>
<keyword evidence="4" id="KW-1185">Reference proteome</keyword>
<evidence type="ECO:0000313" key="2">
    <source>
        <dbReference type="EMBL" id="CAI9925217.1"/>
    </source>
</evidence>
<accession>A0AA86NTY3</accession>
<reference evidence="3 4" key="2">
    <citation type="submission" date="2024-07" db="EMBL/GenBank/DDBJ databases">
        <authorList>
            <person name="Akdeniz Z."/>
        </authorList>
    </citation>
    <scope>NUCLEOTIDE SEQUENCE [LARGE SCALE GENOMIC DNA]</scope>
</reference>
<dbReference type="Proteomes" id="UP001642409">
    <property type="component" value="Unassembled WGS sequence"/>
</dbReference>
<feature type="transmembrane region" description="Helical" evidence="1">
    <location>
        <begin position="190"/>
        <end position="208"/>
    </location>
</feature>
<keyword evidence="1" id="KW-1133">Transmembrane helix</keyword>
<comment type="caution">
    <text evidence="2">The sequence shown here is derived from an EMBL/GenBank/DDBJ whole genome shotgun (WGS) entry which is preliminary data.</text>
</comment>
<proteinExistence type="predicted"/>
<dbReference type="AlphaFoldDB" id="A0AA86NTY3"/>
<name>A0AA86NTY3_9EUKA</name>
<dbReference type="EMBL" id="CATOUU010000337">
    <property type="protein sequence ID" value="CAI9925217.1"/>
    <property type="molecule type" value="Genomic_DNA"/>
</dbReference>
<keyword evidence="1" id="KW-0472">Membrane</keyword>
<evidence type="ECO:0000313" key="3">
    <source>
        <dbReference type="EMBL" id="CAL6108161.1"/>
    </source>
</evidence>
<feature type="transmembrane region" description="Helical" evidence="1">
    <location>
        <begin position="69"/>
        <end position="89"/>
    </location>
</feature>
<reference evidence="2" key="1">
    <citation type="submission" date="2023-06" db="EMBL/GenBank/DDBJ databases">
        <authorList>
            <person name="Kurt Z."/>
        </authorList>
    </citation>
    <scope>NUCLEOTIDE SEQUENCE</scope>
</reference>
<sequence length="222" mass="26101">MSFSKLSDCNINDSHYEYNCTTIKDVVCPPFSHCNDNCKYGYCDAKYSELLKCDEYTCIEQEPNNNSVFLFLLIPIIIIIIFTIVICFCTRNIKKPKQYLEQQYDKLNTQEVTKITLPQISISDQLHLQQQQPIQMVQVFPQFQTIQNAQVQITPMPVIPEMLLLVIIQQFYLYQIINILLLYLHKNRTSPLLILSSILSNVVLYIQWKHWRASQCFAFSRK</sequence>